<gene>
    <name evidence="2" type="ORF">MMAB1_3221</name>
</gene>
<evidence type="ECO:0008006" key="4">
    <source>
        <dbReference type="Google" id="ProtNLM"/>
    </source>
</evidence>
<evidence type="ECO:0000313" key="2">
    <source>
        <dbReference type="EMBL" id="CVK34434.1"/>
    </source>
</evidence>
<feature type="transmembrane region" description="Helical" evidence="1">
    <location>
        <begin position="51"/>
        <end position="73"/>
    </location>
</feature>
<dbReference type="EMBL" id="LT158599">
    <property type="protein sequence ID" value="CVK34434.1"/>
    <property type="molecule type" value="Genomic_DNA"/>
</dbReference>
<keyword evidence="1" id="KW-0472">Membrane</keyword>
<keyword evidence="1" id="KW-0812">Transmembrane</keyword>
<evidence type="ECO:0000313" key="3">
    <source>
        <dbReference type="Proteomes" id="UP000069850"/>
    </source>
</evidence>
<sequence>MFISDDGILSCKGQRMPLADYIGRYWTGAEVMYGVIIAMTFTSVLRGYPEISGLIVGRVVVAALFCCIAWGIADGMFYIWERSYIIRQENRIIEYSRSGERRGSALSLIGDQLDDTVLRNIPEGDRLQFYERLSQFLSGVEGRKKMSPREAATIILGTFLLSAGAGVFVVLPFFIIGDVGQALIVSNLAGIFLLFGIGYMRTLDRNFFSKVLYGFGPSSIGIIIAVITVVLGG</sequence>
<feature type="transmembrane region" description="Helical" evidence="1">
    <location>
        <begin position="182"/>
        <end position="199"/>
    </location>
</feature>
<feature type="transmembrane region" description="Helical" evidence="1">
    <location>
        <begin position="25"/>
        <end position="45"/>
    </location>
</feature>
<feature type="transmembrane region" description="Helical" evidence="1">
    <location>
        <begin position="211"/>
        <end position="231"/>
    </location>
</feature>
<dbReference type="KEGG" id="mema:MMAB1_3221"/>
<name>A0A0X8XYJ9_9EURY</name>
<keyword evidence="1" id="KW-1133">Transmembrane helix</keyword>
<dbReference type="AlphaFoldDB" id="A0A0X8XYJ9"/>
<feature type="transmembrane region" description="Helical" evidence="1">
    <location>
        <begin position="151"/>
        <end position="176"/>
    </location>
</feature>
<organism evidence="2 3">
    <name type="scientific">Methanoculleus bourgensis</name>
    <dbReference type="NCBI Taxonomy" id="83986"/>
    <lineage>
        <taxon>Archaea</taxon>
        <taxon>Methanobacteriati</taxon>
        <taxon>Methanobacteriota</taxon>
        <taxon>Stenosarchaea group</taxon>
        <taxon>Methanomicrobia</taxon>
        <taxon>Methanomicrobiales</taxon>
        <taxon>Methanomicrobiaceae</taxon>
        <taxon>Methanoculleus</taxon>
    </lineage>
</organism>
<accession>A0A0X8XYJ9</accession>
<dbReference type="Proteomes" id="UP000069850">
    <property type="component" value="Chromosome 1"/>
</dbReference>
<reference evidence="2 3" key="1">
    <citation type="submission" date="2016-01" db="EMBL/GenBank/DDBJ databases">
        <authorList>
            <person name="Manzoor S."/>
        </authorList>
    </citation>
    <scope>NUCLEOTIDE SEQUENCE [LARGE SCALE GENOMIC DNA]</scope>
    <source>
        <strain evidence="2">Methanoculleus sp MAB1</strain>
    </source>
</reference>
<protein>
    <recommendedName>
        <fullName evidence="4">VIT family protein</fullName>
    </recommendedName>
</protein>
<evidence type="ECO:0000256" key="1">
    <source>
        <dbReference type="SAM" id="Phobius"/>
    </source>
</evidence>
<proteinExistence type="predicted"/>